<dbReference type="RefSeq" id="WP_146386035.1">
    <property type="nucleotide sequence ID" value="NZ_VFIO01000005.1"/>
</dbReference>
<keyword evidence="2" id="KW-1185">Reference proteome</keyword>
<gene>
    <name evidence="1" type="ORF">FJD38_15055</name>
</gene>
<comment type="caution">
    <text evidence="1">The sequence shown here is derived from an EMBL/GenBank/DDBJ whole genome shotgun (WGS) entry which is preliminary data.</text>
</comment>
<name>A0ABY3GHQ3_9PSED</name>
<accession>A0ABY3GHQ3</accession>
<dbReference type="EMBL" id="VFIO01000005">
    <property type="protein sequence ID" value="TWR88722.1"/>
    <property type="molecule type" value="Genomic_DNA"/>
</dbReference>
<evidence type="ECO:0000313" key="2">
    <source>
        <dbReference type="Proteomes" id="UP000318428"/>
    </source>
</evidence>
<dbReference type="Proteomes" id="UP000318428">
    <property type="component" value="Unassembled WGS sequence"/>
</dbReference>
<sequence length="73" mass="7970">MFIDGQFVSLSNAQYVDARRQLGLPPTFNLVEATGKLFHETGNRTISINLPSGLLVAAFENTSGVRSYGVIRI</sequence>
<reference evidence="1 2" key="1">
    <citation type="submission" date="2019-06" db="EMBL/GenBank/DDBJ databases">
        <title>Pseudomonas bimorpha sp. nov. isolated from bovine raw milk and skim milk concentrate.</title>
        <authorList>
            <person name="Hofmann K."/>
            <person name="Huptas C."/>
            <person name="Doll E."/>
            <person name="Scherer S."/>
            <person name="Wenning M."/>
        </authorList>
    </citation>
    <scope>NUCLEOTIDE SEQUENCE [LARGE SCALE GENOMIC DNA]</scope>
    <source>
        <strain evidence="1 2">DSM 108989</strain>
    </source>
</reference>
<proteinExistence type="predicted"/>
<organism evidence="1 2">
    <name type="scientific">Pseudomonas saxonica</name>
    <dbReference type="NCBI Taxonomy" id="2600598"/>
    <lineage>
        <taxon>Bacteria</taxon>
        <taxon>Pseudomonadati</taxon>
        <taxon>Pseudomonadota</taxon>
        <taxon>Gammaproteobacteria</taxon>
        <taxon>Pseudomonadales</taxon>
        <taxon>Pseudomonadaceae</taxon>
        <taxon>Pseudomonas</taxon>
    </lineage>
</organism>
<evidence type="ECO:0000313" key="1">
    <source>
        <dbReference type="EMBL" id="TWR88722.1"/>
    </source>
</evidence>
<protein>
    <submittedName>
        <fullName evidence="1">Uncharacterized protein</fullName>
    </submittedName>
</protein>